<proteinExistence type="predicted"/>
<evidence type="ECO:0000313" key="2">
    <source>
        <dbReference type="Proteomes" id="UP001151760"/>
    </source>
</evidence>
<keyword evidence="2" id="KW-1185">Reference proteome</keyword>
<protein>
    <submittedName>
        <fullName evidence="1">Uncharacterized protein</fullName>
    </submittedName>
</protein>
<reference evidence="1" key="2">
    <citation type="submission" date="2022-01" db="EMBL/GenBank/DDBJ databases">
        <authorList>
            <person name="Yamashiro T."/>
            <person name="Shiraishi A."/>
            <person name="Satake H."/>
            <person name="Nakayama K."/>
        </authorList>
    </citation>
    <scope>NUCLEOTIDE SEQUENCE</scope>
</reference>
<name>A0ABQ5DRY0_9ASTR</name>
<accession>A0ABQ5DRY0</accession>
<organism evidence="1 2">
    <name type="scientific">Tanacetum coccineum</name>
    <dbReference type="NCBI Taxonomy" id="301880"/>
    <lineage>
        <taxon>Eukaryota</taxon>
        <taxon>Viridiplantae</taxon>
        <taxon>Streptophyta</taxon>
        <taxon>Embryophyta</taxon>
        <taxon>Tracheophyta</taxon>
        <taxon>Spermatophyta</taxon>
        <taxon>Magnoliopsida</taxon>
        <taxon>eudicotyledons</taxon>
        <taxon>Gunneridae</taxon>
        <taxon>Pentapetalae</taxon>
        <taxon>asterids</taxon>
        <taxon>campanulids</taxon>
        <taxon>Asterales</taxon>
        <taxon>Asteraceae</taxon>
        <taxon>Asteroideae</taxon>
        <taxon>Anthemideae</taxon>
        <taxon>Anthemidinae</taxon>
        <taxon>Tanacetum</taxon>
    </lineage>
</organism>
<evidence type="ECO:0000313" key="1">
    <source>
        <dbReference type="EMBL" id="GJT41931.1"/>
    </source>
</evidence>
<sequence length="140" mass="14907">MLMIRLSIRRTQNPQPRLRTQTLVLAVEPCGVYNPLVSSSTSLKPSSSDDDDDVVSNVTNCCVGELTLTEVAVLFDKDSVLVKLVVVVVDGCDGSCGGDVLFGSSGSEWKNELLVVVGDDDGDGGCGDDVTENNGWWIIL</sequence>
<dbReference type="Proteomes" id="UP001151760">
    <property type="component" value="Unassembled WGS sequence"/>
</dbReference>
<dbReference type="EMBL" id="BQNB010015601">
    <property type="protein sequence ID" value="GJT41931.1"/>
    <property type="molecule type" value="Genomic_DNA"/>
</dbReference>
<gene>
    <name evidence="1" type="ORF">Tco_0941796</name>
</gene>
<reference evidence="1" key="1">
    <citation type="journal article" date="2022" name="Int. J. Mol. Sci.">
        <title>Draft Genome of Tanacetum Coccineum: Genomic Comparison of Closely Related Tanacetum-Family Plants.</title>
        <authorList>
            <person name="Yamashiro T."/>
            <person name="Shiraishi A."/>
            <person name="Nakayama K."/>
            <person name="Satake H."/>
        </authorList>
    </citation>
    <scope>NUCLEOTIDE SEQUENCE</scope>
</reference>
<comment type="caution">
    <text evidence="1">The sequence shown here is derived from an EMBL/GenBank/DDBJ whole genome shotgun (WGS) entry which is preliminary data.</text>
</comment>